<dbReference type="EMBL" id="JAHKKG010000002">
    <property type="protein sequence ID" value="MBU2663555.1"/>
    <property type="molecule type" value="Genomic_DNA"/>
</dbReference>
<evidence type="ECO:0000256" key="3">
    <source>
        <dbReference type="SAM" id="SignalP"/>
    </source>
</evidence>
<gene>
    <name evidence="4" type="ORF">KOI35_08560</name>
</gene>
<keyword evidence="2" id="KW-0812">Transmembrane</keyword>
<keyword evidence="3" id="KW-0732">Signal</keyword>
<evidence type="ECO:0000313" key="4">
    <source>
        <dbReference type="EMBL" id="MBU2663555.1"/>
    </source>
</evidence>
<evidence type="ECO:0000313" key="5">
    <source>
        <dbReference type="Proteomes" id="UP001519654"/>
    </source>
</evidence>
<accession>A0ABS5YNJ3</accession>
<evidence type="ECO:0000256" key="2">
    <source>
        <dbReference type="SAM" id="Phobius"/>
    </source>
</evidence>
<organism evidence="4 5">
    <name type="scientific">Paractinoplanes bogorensis</name>
    <dbReference type="NCBI Taxonomy" id="1610840"/>
    <lineage>
        <taxon>Bacteria</taxon>
        <taxon>Bacillati</taxon>
        <taxon>Actinomycetota</taxon>
        <taxon>Actinomycetes</taxon>
        <taxon>Micromonosporales</taxon>
        <taxon>Micromonosporaceae</taxon>
        <taxon>Paractinoplanes</taxon>
    </lineage>
</organism>
<keyword evidence="5" id="KW-1185">Reference proteome</keyword>
<proteinExistence type="predicted"/>
<evidence type="ECO:0000256" key="1">
    <source>
        <dbReference type="SAM" id="MobiDB-lite"/>
    </source>
</evidence>
<feature type="region of interest" description="Disordered" evidence="1">
    <location>
        <begin position="130"/>
        <end position="216"/>
    </location>
</feature>
<keyword evidence="2" id="KW-0472">Membrane</keyword>
<feature type="compositionally biased region" description="Basic and acidic residues" evidence="1">
    <location>
        <begin position="168"/>
        <end position="184"/>
    </location>
</feature>
<feature type="chain" id="PRO_5045324428" evidence="3">
    <location>
        <begin position="32"/>
        <end position="325"/>
    </location>
</feature>
<dbReference type="Proteomes" id="UP001519654">
    <property type="component" value="Unassembled WGS sequence"/>
</dbReference>
<feature type="compositionally biased region" description="Low complexity" evidence="1">
    <location>
        <begin position="193"/>
        <end position="203"/>
    </location>
</feature>
<dbReference type="RefSeq" id="WP_215785468.1">
    <property type="nucleotide sequence ID" value="NZ_JAHKKG010000002.1"/>
</dbReference>
<feature type="transmembrane region" description="Helical" evidence="2">
    <location>
        <begin position="292"/>
        <end position="315"/>
    </location>
</feature>
<name>A0ABS5YNJ3_9ACTN</name>
<feature type="signal peptide" evidence="3">
    <location>
        <begin position="1"/>
        <end position="31"/>
    </location>
</feature>
<reference evidence="4 5" key="1">
    <citation type="submission" date="2021-06" db="EMBL/GenBank/DDBJ databases">
        <title>Actinoplanes lichenicola sp. nov., and Actinoplanes ovalisporus sp. nov., isolated from lichen in Thailand.</title>
        <authorList>
            <person name="Saeng-In P."/>
            <person name="Kanchanasin P."/>
            <person name="Yuki M."/>
            <person name="Kudo T."/>
            <person name="Ohkuma M."/>
            <person name="Phongsopitanun W."/>
            <person name="Tanasupawat S."/>
        </authorList>
    </citation>
    <scope>NUCLEOTIDE SEQUENCE [LARGE SCALE GENOMIC DNA]</scope>
    <source>
        <strain evidence="4 5">NBRC 110975</strain>
    </source>
</reference>
<keyword evidence="2" id="KW-1133">Transmembrane helix</keyword>
<comment type="caution">
    <text evidence="4">The sequence shown here is derived from an EMBL/GenBank/DDBJ whole genome shotgun (WGS) entry which is preliminary data.</text>
</comment>
<protein>
    <submittedName>
        <fullName evidence="4">Uncharacterized protein</fullName>
    </submittedName>
</protein>
<sequence length="325" mass="32700">MSRQVRQRVTAIVLGGFIFGAPMLANGTASAEPIPEGTRAVSFTSDGMFGISCSSEPDVESMTVPAQSTVRVVNQTGYAAKLLLGGASKGTLADNASTEVVFRRGTTAVTLKPNCALGDDATPMMVTASPSVVAPTEPDPSPTAAAVPMSVPPADSPASRTPAGARAVPDERPDPATARPDTRRSPQLRSDAASRAATAAAQALPHGGTALRPKVKSLPRTALSPAPAFAGMPPGDKPTILPGTPSLDIEPVTVGEVPAVPAAPAAPVPPVTEVAAAERVATLQPMNEGGPLGLLALTAAVCVVGVTVAAIRAIVSQRANRARIA</sequence>